<dbReference type="EMBL" id="CAXIPU020000661">
    <property type="protein sequence ID" value="CAL1672549.1"/>
    <property type="molecule type" value="Genomic_DNA"/>
</dbReference>
<feature type="region of interest" description="Disordered" evidence="1">
    <location>
        <begin position="50"/>
        <end position="99"/>
    </location>
</feature>
<gene>
    <name evidence="2" type="ORF">LPLAT_LOCUS8352</name>
    <name evidence="3" type="ORF">LPLAT_LOCUS9523</name>
</gene>
<name>A0AAV2MZS8_9HYME</name>
<dbReference type="EMBL" id="CAXIPU020000741">
    <property type="protein sequence ID" value="CAL1672617.1"/>
    <property type="molecule type" value="Genomic_DNA"/>
</dbReference>
<evidence type="ECO:0000313" key="4">
    <source>
        <dbReference type="Proteomes" id="UP001497644"/>
    </source>
</evidence>
<reference evidence="2" key="1">
    <citation type="submission" date="2024-04" db="EMBL/GenBank/DDBJ databases">
        <authorList>
            <consortium name="Molecular Ecology Group"/>
        </authorList>
    </citation>
    <scope>NUCLEOTIDE SEQUENCE</scope>
</reference>
<accession>A0AAV2MZS8</accession>
<evidence type="ECO:0000256" key="1">
    <source>
        <dbReference type="SAM" id="MobiDB-lite"/>
    </source>
</evidence>
<dbReference type="AlphaFoldDB" id="A0AAV2MZS8"/>
<feature type="compositionally biased region" description="Polar residues" evidence="1">
    <location>
        <begin position="71"/>
        <end position="80"/>
    </location>
</feature>
<sequence length="138" mass="15524">MPISADSVRASLEELSLADLKKEALKFNIKMETKDPLLYVDAIVEQLLKNSTSEEASKVSEDSRRRYHLRSASTGNTSKSKPVPDLSVPCSERAPSMENEFPPVYSLKMQQLGENLARQMADMTQQMSSLMLEQSRQQ</sequence>
<comment type="caution">
    <text evidence="2">The sequence shown here is derived from an EMBL/GenBank/DDBJ whole genome shotgun (WGS) entry which is preliminary data.</text>
</comment>
<proteinExistence type="predicted"/>
<protein>
    <submittedName>
        <fullName evidence="2">Uncharacterized protein</fullName>
    </submittedName>
</protein>
<feature type="compositionally biased region" description="Basic and acidic residues" evidence="1">
    <location>
        <begin position="55"/>
        <end position="64"/>
    </location>
</feature>
<keyword evidence="4" id="KW-1185">Reference proteome</keyword>
<organism evidence="2 4">
    <name type="scientific">Lasius platythorax</name>
    <dbReference type="NCBI Taxonomy" id="488582"/>
    <lineage>
        <taxon>Eukaryota</taxon>
        <taxon>Metazoa</taxon>
        <taxon>Ecdysozoa</taxon>
        <taxon>Arthropoda</taxon>
        <taxon>Hexapoda</taxon>
        <taxon>Insecta</taxon>
        <taxon>Pterygota</taxon>
        <taxon>Neoptera</taxon>
        <taxon>Endopterygota</taxon>
        <taxon>Hymenoptera</taxon>
        <taxon>Apocrita</taxon>
        <taxon>Aculeata</taxon>
        <taxon>Formicoidea</taxon>
        <taxon>Formicidae</taxon>
        <taxon>Formicinae</taxon>
        <taxon>Lasius</taxon>
        <taxon>Lasius</taxon>
    </lineage>
</organism>
<evidence type="ECO:0000313" key="2">
    <source>
        <dbReference type="EMBL" id="CAL1672549.1"/>
    </source>
</evidence>
<dbReference type="Proteomes" id="UP001497644">
    <property type="component" value="Unassembled WGS sequence"/>
</dbReference>
<evidence type="ECO:0000313" key="3">
    <source>
        <dbReference type="EMBL" id="CAL1672617.1"/>
    </source>
</evidence>